<dbReference type="CDD" id="cd00085">
    <property type="entry name" value="HNHc"/>
    <property type="match status" value="1"/>
</dbReference>
<reference evidence="6" key="1">
    <citation type="submission" date="2023-07" db="EMBL/GenBank/DDBJ databases">
        <title>Fictibacillus sp. isolated from freshwater pond.</title>
        <authorList>
            <person name="Kirdat K."/>
            <person name="Bhat A."/>
            <person name="Mourya A."/>
            <person name="Yadav A."/>
        </authorList>
    </citation>
    <scope>NUCLEOTIDE SEQUENCE</scope>
    <source>
        <strain evidence="6">NE201</strain>
    </source>
</reference>
<keyword evidence="7" id="KW-1185">Reference proteome</keyword>
<comment type="similarity">
    <text evidence="3">Belongs to the HNH nuclease family.</text>
</comment>
<evidence type="ECO:0000256" key="2">
    <source>
        <dbReference type="ARBA" id="ARBA00022801"/>
    </source>
</evidence>
<dbReference type="PANTHER" id="PTHR41286">
    <property type="entry name" value="HNH NUCLEASE YAJD-RELATED"/>
    <property type="match status" value="1"/>
</dbReference>
<keyword evidence="1" id="KW-0540">Nuclease</keyword>
<feature type="domain" description="HNH nuclease" evidence="5">
    <location>
        <begin position="21"/>
        <end position="89"/>
    </location>
</feature>
<dbReference type="InterPro" id="IPR003615">
    <property type="entry name" value="HNH_nuc"/>
</dbReference>
<gene>
    <name evidence="6" type="ORF">QYB97_12635</name>
</gene>
<evidence type="ECO:0000313" key="6">
    <source>
        <dbReference type="EMBL" id="MDN4525331.1"/>
    </source>
</evidence>
<name>A0ABT8HX26_9BACL</name>
<keyword evidence="2" id="KW-0378">Hydrolase</keyword>
<dbReference type="GO" id="GO:0004519">
    <property type="term" value="F:endonuclease activity"/>
    <property type="evidence" value="ECO:0007669"/>
    <property type="project" value="UniProtKB-KW"/>
</dbReference>
<dbReference type="Gene3D" id="1.10.30.50">
    <property type="match status" value="1"/>
</dbReference>
<dbReference type="EMBL" id="JAUHTR010000006">
    <property type="protein sequence ID" value="MDN4525331.1"/>
    <property type="molecule type" value="Genomic_DNA"/>
</dbReference>
<dbReference type="Pfam" id="PF01844">
    <property type="entry name" value="HNH"/>
    <property type="match status" value="1"/>
</dbReference>
<dbReference type="SMART" id="SM00507">
    <property type="entry name" value="HNHc"/>
    <property type="match status" value="1"/>
</dbReference>
<evidence type="ECO:0000313" key="7">
    <source>
        <dbReference type="Proteomes" id="UP001172721"/>
    </source>
</evidence>
<protein>
    <recommendedName>
        <fullName evidence="4">Putative HNH nuclease YajD</fullName>
    </recommendedName>
</protein>
<evidence type="ECO:0000256" key="3">
    <source>
        <dbReference type="ARBA" id="ARBA00038412"/>
    </source>
</evidence>
<proteinExistence type="inferred from homology"/>
<dbReference type="InterPro" id="IPR002711">
    <property type="entry name" value="HNH"/>
</dbReference>
<organism evidence="6 7">
    <name type="scientific">Fictibacillus fluitans</name>
    <dbReference type="NCBI Taxonomy" id="3058422"/>
    <lineage>
        <taxon>Bacteria</taxon>
        <taxon>Bacillati</taxon>
        <taxon>Bacillota</taxon>
        <taxon>Bacilli</taxon>
        <taxon>Bacillales</taxon>
        <taxon>Fictibacillaceae</taxon>
        <taxon>Fictibacillus</taxon>
    </lineage>
</organism>
<comment type="caution">
    <text evidence="6">The sequence shown here is derived from an EMBL/GenBank/DDBJ whole genome shotgun (WGS) entry which is preliminary data.</text>
</comment>
<evidence type="ECO:0000256" key="4">
    <source>
        <dbReference type="ARBA" id="ARBA00040194"/>
    </source>
</evidence>
<dbReference type="RefSeq" id="WP_301166370.1">
    <property type="nucleotide sequence ID" value="NZ_JAUHTR010000006.1"/>
</dbReference>
<evidence type="ECO:0000259" key="5">
    <source>
        <dbReference type="SMART" id="SM00507"/>
    </source>
</evidence>
<dbReference type="Proteomes" id="UP001172721">
    <property type="component" value="Unassembled WGS sequence"/>
</dbReference>
<accession>A0ABT8HX26</accession>
<keyword evidence="6" id="KW-0255">Endonuclease</keyword>
<evidence type="ECO:0000256" key="1">
    <source>
        <dbReference type="ARBA" id="ARBA00022722"/>
    </source>
</evidence>
<sequence length="111" mass="13339">MPEYRSKEQKRTFYKSSAWEKLRLMALERDHYECQQCKREGKVHVDSIKVEGQKKSVELNVHHIREIENHPELALEIENLETLCLGCHNKQHPEKGFGKDKQPIIWDDERW</sequence>
<dbReference type="PANTHER" id="PTHR41286:SF1">
    <property type="entry name" value="HNH NUCLEASE YAJD-RELATED"/>
    <property type="match status" value="1"/>
</dbReference>